<dbReference type="OrthoDB" id="9801424at2"/>
<dbReference type="GO" id="GO:0005829">
    <property type="term" value="C:cytosol"/>
    <property type="evidence" value="ECO:0007669"/>
    <property type="project" value="TreeGrafter"/>
</dbReference>
<dbReference type="InterPro" id="IPR023404">
    <property type="entry name" value="rSAM_horseshoe"/>
</dbReference>
<dbReference type="SFLD" id="SFLDS00029">
    <property type="entry name" value="Radical_SAM"/>
    <property type="match status" value="1"/>
</dbReference>
<dbReference type="GeneID" id="97242191"/>
<evidence type="ECO:0000256" key="1">
    <source>
        <dbReference type="ARBA" id="ARBA00001966"/>
    </source>
</evidence>
<dbReference type="PROSITE" id="PS51332">
    <property type="entry name" value="B12_BINDING"/>
    <property type="match status" value="1"/>
</dbReference>
<keyword evidence="5" id="KW-0411">Iron-sulfur</keyword>
<comment type="cofactor">
    <cofactor evidence="1">
        <name>[4Fe-4S] cluster</name>
        <dbReference type="ChEBI" id="CHEBI:49883"/>
    </cofactor>
</comment>
<dbReference type="Pfam" id="PF04055">
    <property type="entry name" value="Radical_SAM"/>
    <property type="match status" value="1"/>
</dbReference>
<dbReference type="SFLD" id="SFLDG01082">
    <property type="entry name" value="B12-binding_domain_containing"/>
    <property type="match status" value="1"/>
</dbReference>
<dbReference type="RefSeq" id="WP_062760980.1">
    <property type="nucleotide sequence ID" value="NZ_CP121045.1"/>
</dbReference>
<keyword evidence="2" id="KW-0949">S-adenosyl-L-methionine</keyword>
<organism evidence="8 9">
    <name type="scientific">Tistrella mobilis</name>
    <dbReference type="NCBI Taxonomy" id="171437"/>
    <lineage>
        <taxon>Bacteria</taxon>
        <taxon>Pseudomonadati</taxon>
        <taxon>Pseudomonadota</taxon>
        <taxon>Alphaproteobacteria</taxon>
        <taxon>Geminicoccales</taxon>
        <taxon>Geminicoccaceae</taxon>
        <taxon>Tistrella</taxon>
    </lineage>
</organism>
<dbReference type="InterPro" id="IPR006158">
    <property type="entry name" value="Cobalamin-bd"/>
</dbReference>
<dbReference type="PANTHER" id="PTHR43409:SF7">
    <property type="entry name" value="BLL1977 PROTEIN"/>
    <property type="match status" value="1"/>
</dbReference>
<evidence type="ECO:0000259" key="7">
    <source>
        <dbReference type="PROSITE" id="PS51918"/>
    </source>
</evidence>
<dbReference type="SUPFAM" id="SSF102114">
    <property type="entry name" value="Radical SAM enzymes"/>
    <property type="match status" value="1"/>
</dbReference>
<evidence type="ECO:0000256" key="4">
    <source>
        <dbReference type="ARBA" id="ARBA00023004"/>
    </source>
</evidence>
<evidence type="ECO:0000313" key="9">
    <source>
        <dbReference type="Proteomes" id="UP000075787"/>
    </source>
</evidence>
<dbReference type="AlphaFoldDB" id="A0A161PS76"/>
<gene>
    <name evidence="8" type="ORF">AUP44_00310</name>
</gene>
<keyword evidence="3" id="KW-0479">Metal-binding</keyword>
<feature type="domain" description="B12-binding" evidence="6">
    <location>
        <begin position="96"/>
        <end position="244"/>
    </location>
</feature>
<dbReference type="EMBL" id="LPZR01000001">
    <property type="protein sequence ID" value="KYO57916.1"/>
    <property type="molecule type" value="Genomic_DNA"/>
</dbReference>
<reference evidence="8 9" key="1">
    <citation type="submission" date="2015-12" db="EMBL/GenBank/DDBJ databases">
        <title>Genome sequence of Tistrella mobilis MCCC 1A02139.</title>
        <authorList>
            <person name="Lu L."/>
            <person name="Lai Q."/>
            <person name="Shao Z."/>
            <person name="Qian P."/>
        </authorList>
    </citation>
    <scope>NUCLEOTIDE SEQUENCE [LARGE SCALE GENOMIC DNA]</scope>
    <source>
        <strain evidence="8 9">MCCC 1A02139</strain>
    </source>
</reference>
<evidence type="ECO:0000256" key="5">
    <source>
        <dbReference type="ARBA" id="ARBA00023014"/>
    </source>
</evidence>
<accession>A0A161PS76</accession>
<evidence type="ECO:0000313" key="8">
    <source>
        <dbReference type="EMBL" id="KYO57916.1"/>
    </source>
</evidence>
<evidence type="ECO:0000256" key="3">
    <source>
        <dbReference type="ARBA" id="ARBA00022723"/>
    </source>
</evidence>
<dbReference type="GO" id="GO:0031419">
    <property type="term" value="F:cobalamin binding"/>
    <property type="evidence" value="ECO:0007669"/>
    <property type="project" value="InterPro"/>
</dbReference>
<dbReference type="PANTHER" id="PTHR43409">
    <property type="entry name" value="ANAEROBIC MAGNESIUM-PROTOPORPHYRIN IX MONOMETHYL ESTER CYCLASE-RELATED"/>
    <property type="match status" value="1"/>
</dbReference>
<dbReference type="GO" id="GO:0046872">
    <property type="term" value="F:metal ion binding"/>
    <property type="evidence" value="ECO:0007669"/>
    <property type="project" value="UniProtKB-KW"/>
</dbReference>
<dbReference type="Proteomes" id="UP000075787">
    <property type="component" value="Unassembled WGS sequence"/>
</dbReference>
<dbReference type="Gene3D" id="3.80.30.20">
    <property type="entry name" value="tm_1862 like domain"/>
    <property type="match status" value="1"/>
</dbReference>
<dbReference type="PROSITE" id="PS51918">
    <property type="entry name" value="RADICAL_SAM"/>
    <property type="match status" value="1"/>
</dbReference>
<feature type="domain" description="Radical SAM core" evidence="7">
    <location>
        <begin position="283"/>
        <end position="528"/>
    </location>
</feature>
<dbReference type="GO" id="GO:0051536">
    <property type="term" value="F:iron-sulfur cluster binding"/>
    <property type="evidence" value="ECO:0007669"/>
    <property type="project" value="UniProtKB-KW"/>
</dbReference>
<sequence length="675" mass="75892">MTDAVLVFPPSYYPWFVAPGLSHLTAWLRSRGWQVVQRDANIPAIEHVLRPEALARAGAPAELVSGIGPALATMRDWQAHHALEPYLAAKQVIEQASLVIDAAVPDTFRIFRNTLQYISAHDARRRAGVMAAVRDRETHLFHDYYRDVEVPAIRALQPRLVGLSVNDHHQLIPSMVLASMLREALPDTHITIGGNLIARLKTSLEADEPETAALYSVVDSFIHHEGEQPLDQLLQELVHGRVANRPVPQVIRFDGARPVSGPLSVPIALDRLPRPDPEAYAPWTPEPVTALNIYRGCYYSGICSFCDINEGYDSVTHETQPDGAVKVKFRKRLRPIEMVAEDLAVWHGETGRTRFSFTDEWFRVSEMLELGEHLARRGLSDIHWEAYARFERAYLEPDTCVQIREAGGRFLQFGLESIAPATLKAMKKGNTPDEYARSLANTTAAGIWNHVFFIVGYPGEPIHHVLPLFRFLTEKGRDVLTVKPTRFQLARRAPLIHTPPEGIEVVPEEAWDFFINIPFQYTQSWWCKRCRTELAGDAMVMKQGRPKCATCNSWAERWAPLSRKAVDGIYTLSEVLCERHWSHPATSLFPYVARLFLSEAQMTDFAARLPRLSTVDASAIDQALIKVRGALAREAEMIDGIGRVYAESGLKLPKKFEGYDDFLGHCMAWTEAAAA</sequence>
<dbReference type="InterPro" id="IPR058240">
    <property type="entry name" value="rSAM_sf"/>
</dbReference>
<evidence type="ECO:0000259" key="6">
    <source>
        <dbReference type="PROSITE" id="PS51332"/>
    </source>
</evidence>
<proteinExistence type="predicted"/>
<comment type="caution">
    <text evidence="8">The sequence shown here is derived from an EMBL/GenBank/DDBJ whole genome shotgun (WGS) entry which is preliminary data.</text>
</comment>
<dbReference type="SMART" id="SM00729">
    <property type="entry name" value="Elp3"/>
    <property type="match status" value="1"/>
</dbReference>
<protein>
    <submittedName>
        <fullName evidence="8">Uncharacterized protein</fullName>
    </submittedName>
</protein>
<dbReference type="InterPro" id="IPR006638">
    <property type="entry name" value="Elp3/MiaA/NifB-like_rSAM"/>
</dbReference>
<dbReference type="InterPro" id="IPR051198">
    <property type="entry name" value="BchE-like"/>
</dbReference>
<dbReference type="GO" id="GO:0003824">
    <property type="term" value="F:catalytic activity"/>
    <property type="evidence" value="ECO:0007669"/>
    <property type="project" value="InterPro"/>
</dbReference>
<name>A0A161PS76_9PROT</name>
<evidence type="ECO:0000256" key="2">
    <source>
        <dbReference type="ARBA" id="ARBA00022691"/>
    </source>
</evidence>
<keyword evidence="4" id="KW-0408">Iron</keyword>
<dbReference type="InterPro" id="IPR007197">
    <property type="entry name" value="rSAM"/>
</dbReference>